<dbReference type="EMBL" id="GG662440">
    <property type="protein sequence ID" value="EAR83987.2"/>
    <property type="molecule type" value="Genomic_DNA"/>
</dbReference>
<dbReference type="STRING" id="312017.I7M608"/>
<keyword evidence="3" id="KW-0175">Coiled coil</keyword>
<dbReference type="GeneID" id="7825031"/>
<comment type="similarity">
    <text evidence="1">Belongs to the MIP18 family.</text>
</comment>
<dbReference type="Gene3D" id="6.10.250.1280">
    <property type="match status" value="1"/>
</dbReference>
<dbReference type="Pfam" id="PF01883">
    <property type="entry name" value="FeS_assembly_P"/>
    <property type="match status" value="1"/>
</dbReference>
<keyword evidence="4" id="KW-0812">Transmembrane</keyword>
<protein>
    <submittedName>
        <fullName evidence="6">Mitotic spindle-associated MMXD complex subunit MIP18, putative</fullName>
    </submittedName>
</protein>
<evidence type="ECO:0000313" key="6">
    <source>
        <dbReference type="EMBL" id="EAR83987.2"/>
    </source>
</evidence>
<evidence type="ECO:0000256" key="2">
    <source>
        <dbReference type="ARBA" id="ARBA00022829"/>
    </source>
</evidence>
<feature type="coiled-coil region" evidence="3">
    <location>
        <begin position="78"/>
        <end position="112"/>
    </location>
</feature>
<sequence>MLYMYVFLQNKGLKFKRLDQIGVCIYHLFYNFYAFFNSIFLIERIFIIYLKSLLIKIARKILRQQAIMSKVDNPNPQIHEIKQTISEAQRKKRDLLEQNEEIEDEIDQLEIFDLIRHIDDPEHPLTLEQLNVLQPENIKVNIDHKLVTVLFTPTIPHCSLAQIIGLMIKVKLIRSLPRDYKVDVYITPGTHVQELSVNKQINDKERVMAAIENPSILRVVNKGVSNSDRLDNCC</sequence>
<evidence type="ECO:0000256" key="4">
    <source>
        <dbReference type="SAM" id="Phobius"/>
    </source>
</evidence>
<evidence type="ECO:0000259" key="5">
    <source>
        <dbReference type="Pfam" id="PF01883"/>
    </source>
</evidence>
<feature type="domain" description="MIP18 family-like" evidence="5">
    <location>
        <begin position="110"/>
        <end position="184"/>
    </location>
</feature>
<dbReference type="AlphaFoldDB" id="I7M608"/>
<dbReference type="InParanoid" id="I7M608"/>
<dbReference type="Proteomes" id="UP000009168">
    <property type="component" value="Unassembled WGS sequence"/>
</dbReference>
<dbReference type="PANTHER" id="PTHR12377">
    <property type="entry name" value="CYTOSOLIC IRON-SULFUR ASSEMBLY COMPONENT 2B-RELATED"/>
    <property type="match status" value="1"/>
</dbReference>
<evidence type="ECO:0000313" key="7">
    <source>
        <dbReference type="Proteomes" id="UP000009168"/>
    </source>
</evidence>
<evidence type="ECO:0000256" key="1">
    <source>
        <dbReference type="ARBA" id="ARBA00010381"/>
    </source>
</evidence>
<dbReference type="InterPro" id="IPR002744">
    <property type="entry name" value="MIP18-like"/>
</dbReference>
<dbReference type="Gene3D" id="3.30.300.130">
    <property type="entry name" value="Fe-S cluster assembly (FSCA)"/>
    <property type="match status" value="1"/>
</dbReference>
<dbReference type="GO" id="GO:1990229">
    <property type="term" value="C:iron-sulfur cluster assembly complex"/>
    <property type="evidence" value="ECO:0007669"/>
    <property type="project" value="UniProtKB-ARBA"/>
</dbReference>
<name>I7M608_TETTS</name>
<proteinExistence type="inferred from homology"/>
<keyword evidence="4" id="KW-0472">Membrane</keyword>
<dbReference type="InterPro" id="IPR039796">
    <property type="entry name" value="MIP18"/>
</dbReference>
<dbReference type="GO" id="GO:0007059">
    <property type="term" value="P:chromosome segregation"/>
    <property type="evidence" value="ECO:0007669"/>
    <property type="project" value="UniProtKB-KW"/>
</dbReference>
<dbReference type="KEGG" id="tet:TTHERM_00760340"/>
<dbReference type="RefSeq" id="XP_001031650.2">
    <property type="nucleotide sequence ID" value="XM_001031650.2"/>
</dbReference>
<dbReference type="GO" id="GO:0051604">
    <property type="term" value="P:protein maturation"/>
    <property type="evidence" value="ECO:0007669"/>
    <property type="project" value="InterPro"/>
</dbReference>
<dbReference type="FunCoup" id="I7M608">
    <property type="interactions" value="195"/>
</dbReference>
<dbReference type="FunFam" id="3.30.300.130:FF:000005">
    <property type="entry name" value="Mitotic spindle-associated mmxd complex subunit"/>
    <property type="match status" value="1"/>
</dbReference>
<gene>
    <name evidence="6" type="ORF">TTHERM_00760340</name>
</gene>
<keyword evidence="4" id="KW-1133">Transmembrane helix</keyword>
<dbReference type="SUPFAM" id="SSF117916">
    <property type="entry name" value="Fe-S cluster assembly (FSCA) domain-like"/>
    <property type="match status" value="1"/>
</dbReference>
<keyword evidence="2" id="KW-0159">Chromosome partition</keyword>
<dbReference type="InterPro" id="IPR034904">
    <property type="entry name" value="FSCA_dom_sf"/>
</dbReference>
<reference evidence="7" key="1">
    <citation type="journal article" date="2006" name="PLoS Biol.">
        <title>Macronuclear genome sequence of the ciliate Tetrahymena thermophila, a model eukaryote.</title>
        <authorList>
            <person name="Eisen J.A."/>
            <person name="Coyne R.S."/>
            <person name="Wu M."/>
            <person name="Wu D."/>
            <person name="Thiagarajan M."/>
            <person name="Wortman J.R."/>
            <person name="Badger J.H."/>
            <person name="Ren Q."/>
            <person name="Amedeo P."/>
            <person name="Jones K.M."/>
            <person name="Tallon L.J."/>
            <person name="Delcher A.L."/>
            <person name="Salzberg S.L."/>
            <person name="Silva J.C."/>
            <person name="Haas B.J."/>
            <person name="Majoros W.H."/>
            <person name="Farzad M."/>
            <person name="Carlton J.M."/>
            <person name="Smith R.K. Jr."/>
            <person name="Garg J."/>
            <person name="Pearlman R.E."/>
            <person name="Karrer K.M."/>
            <person name="Sun L."/>
            <person name="Manning G."/>
            <person name="Elde N.C."/>
            <person name="Turkewitz A.P."/>
            <person name="Asai D.J."/>
            <person name="Wilkes D.E."/>
            <person name="Wang Y."/>
            <person name="Cai H."/>
            <person name="Collins K."/>
            <person name="Stewart B.A."/>
            <person name="Lee S.R."/>
            <person name="Wilamowska K."/>
            <person name="Weinberg Z."/>
            <person name="Ruzzo W.L."/>
            <person name="Wloga D."/>
            <person name="Gaertig J."/>
            <person name="Frankel J."/>
            <person name="Tsao C.-C."/>
            <person name="Gorovsky M.A."/>
            <person name="Keeling P.J."/>
            <person name="Waller R.F."/>
            <person name="Patron N.J."/>
            <person name="Cherry J.M."/>
            <person name="Stover N.A."/>
            <person name="Krieger C.J."/>
            <person name="del Toro C."/>
            <person name="Ryder H.F."/>
            <person name="Williamson S.C."/>
            <person name="Barbeau R.A."/>
            <person name="Hamilton E.P."/>
            <person name="Orias E."/>
        </authorList>
    </citation>
    <scope>NUCLEOTIDE SEQUENCE [LARGE SCALE GENOMIC DNA]</scope>
    <source>
        <strain evidence="7">SB210</strain>
    </source>
</reference>
<dbReference type="OrthoDB" id="2746at2759"/>
<organism evidence="6 7">
    <name type="scientific">Tetrahymena thermophila (strain SB210)</name>
    <dbReference type="NCBI Taxonomy" id="312017"/>
    <lineage>
        <taxon>Eukaryota</taxon>
        <taxon>Sar</taxon>
        <taxon>Alveolata</taxon>
        <taxon>Ciliophora</taxon>
        <taxon>Intramacronucleata</taxon>
        <taxon>Oligohymenophorea</taxon>
        <taxon>Hymenostomatida</taxon>
        <taxon>Tetrahymenina</taxon>
        <taxon>Tetrahymenidae</taxon>
        <taxon>Tetrahymena</taxon>
    </lineage>
</organism>
<dbReference type="eggNOG" id="KOG3381">
    <property type="taxonomic scope" value="Eukaryota"/>
</dbReference>
<feature type="transmembrane region" description="Helical" evidence="4">
    <location>
        <begin position="28"/>
        <end position="50"/>
    </location>
</feature>
<accession>I7M608</accession>
<dbReference type="GO" id="GO:0140535">
    <property type="term" value="C:intracellular protein-containing complex"/>
    <property type="evidence" value="ECO:0007669"/>
    <property type="project" value="UniProtKB-ARBA"/>
</dbReference>
<keyword evidence="7" id="KW-1185">Reference proteome</keyword>
<dbReference type="PANTHER" id="PTHR12377:SF0">
    <property type="entry name" value="CYTOSOLIC IRON-SULFUR ASSEMBLY COMPONENT 2B"/>
    <property type="match status" value="1"/>
</dbReference>
<evidence type="ECO:0000256" key="3">
    <source>
        <dbReference type="SAM" id="Coils"/>
    </source>
</evidence>